<gene>
    <name evidence="3" type="ORF">EMQ25_00595</name>
</gene>
<feature type="domain" description="Solute-binding protein family 3/N-terminal" evidence="2">
    <location>
        <begin position="163"/>
        <end position="388"/>
    </location>
</feature>
<protein>
    <submittedName>
        <fullName evidence="3">Transporter substrate-binding domain-containing protein</fullName>
    </submittedName>
</protein>
<dbReference type="InterPro" id="IPR001638">
    <property type="entry name" value="Solute-binding_3/MltF_N"/>
</dbReference>
<evidence type="ECO:0000256" key="1">
    <source>
        <dbReference type="ARBA" id="ARBA00022729"/>
    </source>
</evidence>
<dbReference type="AlphaFoldDB" id="A0A433XK89"/>
<evidence type="ECO:0000313" key="4">
    <source>
        <dbReference type="Proteomes" id="UP000281547"/>
    </source>
</evidence>
<reference evidence="3 4" key="1">
    <citation type="journal article" date="2016" name="Int. J. Syst. Evol. Microbiol.">
        <title>Arsenicitalea aurantiaca gen. nov., sp. nov., a new member of the family Hyphomicrobiaceae, isolated from high-arsenic sediment.</title>
        <authorList>
            <person name="Mu Y."/>
            <person name="Zhou L."/>
            <person name="Zeng X.C."/>
            <person name="Liu L."/>
            <person name="Pan Y."/>
            <person name="Chen X."/>
            <person name="Wang J."/>
            <person name="Li S."/>
            <person name="Li W.J."/>
            <person name="Wang Y."/>
        </authorList>
    </citation>
    <scope>NUCLEOTIDE SEQUENCE [LARGE SCALE GENOMIC DNA]</scope>
    <source>
        <strain evidence="3 4">42-50</strain>
    </source>
</reference>
<dbReference type="SMART" id="SM00062">
    <property type="entry name" value="PBPb"/>
    <property type="match status" value="1"/>
</dbReference>
<evidence type="ECO:0000313" key="3">
    <source>
        <dbReference type="EMBL" id="RUT34496.1"/>
    </source>
</evidence>
<dbReference type="Gene3D" id="3.40.190.10">
    <property type="entry name" value="Periplasmic binding protein-like II"/>
    <property type="match status" value="2"/>
</dbReference>
<dbReference type="PANTHER" id="PTHR35936:SF35">
    <property type="entry name" value="L-CYSTINE-BINDING PROTEIN TCYJ"/>
    <property type="match status" value="1"/>
</dbReference>
<keyword evidence="4" id="KW-1185">Reference proteome</keyword>
<dbReference type="Proteomes" id="UP000281547">
    <property type="component" value="Unassembled WGS sequence"/>
</dbReference>
<keyword evidence="1" id="KW-0732">Signal</keyword>
<evidence type="ECO:0000259" key="2">
    <source>
        <dbReference type="SMART" id="SM00062"/>
    </source>
</evidence>
<organism evidence="3 4">
    <name type="scientific">Arsenicitalea aurantiaca</name>
    <dbReference type="NCBI Taxonomy" id="1783274"/>
    <lineage>
        <taxon>Bacteria</taxon>
        <taxon>Pseudomonadati</taxon>
        <taxon>Pseudomonadota</taxon>
        <taxon>Alphaproteobacteria</taxon>
        <taxon>Hyphomicrobiales</taxon>
        <taxon>Devosiaceae</taxon>
        <taxon>Arsenicitalea</taxon>
    </lineage>
</organism>
<dbReference type="Pfam" id="PF00497">
    <property type="entry name" value="SBP_bac_3"/>
    <property type="match status" value="1"/>
</dbReference>
<sequence length="390" mass="42509">MAMGTMDDRVHLEHQSCLEHVPCFGIRCHGRTEDRPHQCKRLGQERLPVWFKYSSKYDADGTALGPLDNRELRTNAQQEGAFALDGTAVRVFGGRGASAVAFRPELVHNAYLLGPIPVLSMRLLLLALSVLTFLGAPALGQNLPNHFDPSAREAAPEATGVPAIRFLTTADFPPFNYRDESGELVGFNIDLARGLCTELAVACTIQAWPWEQAARALADNQGDALLAGLALSPENGEQFDFSSIYLGFPARFVTRVGPAQNFSAESLSGRRLAVREGSAHQGFLVRYLPDATIVPFESEIAALDAVESGDVDAFFGDALRASFWLNTHMACCTFAGGPYFRPDLFGEGLAVALPAGRDAVREAINLGLLRMKRSGALDELYLRWFPVGFY</sequence>
<comment type="caution">
    <text evidence="3">The sequence shown here is derived from an EMBL/GenBank/DDBJ whole genome shotgun (WGS) entry which is preliminary data.</text>
</comment>
<name>A0A433XK89_9HYPH</name>
<dbReference type="EMBL" id="RZNJ01000001">
    <property type="protein sequence ID" value="RUT34496.1"/>
    <property type="molecule type" value="Genomic_DNA"/>
</dbReference>
<proteinExistence type="predicted"/>
<dbReference type="PANTHER" id="PTHR35936">
    <property type="entry name" value="MEMBRANE-BOUND LYTIC MUREIN TRANSGLYCOSYLASE F"/>
    <property type="match status" value="1"/>
</dbReference>
<dbReference type="SUPFAM" id="SSF53850">
    <property type="entry name" value="Periplasmic binding protein-like II"/>
    <property type="match status" value="1"/>
</dbReference>
<accession>A0A433XK89</accession>